<keyword evidence="6" id="KW-1185">Reference proteome</keyword>
<evidence type="ECO:0000313" key="5">
    <source>
        <dbReference type="EMBL" id="KAK2068208.1"/>
    </source>
</evidence>
<evidence type="ECO:0000256" key="3">
    <source>
        <dbReference type="ARBA" id="ARBA00022694"/>
    </source>
</evidence>
<proteinExistence type="inferred from homology"/>
<dbReference type="SUPFAM" id="SSF89550">
    <property type="entry name" value="PHP domain-like"/>
    <property type="match status" value="1"/>
</dbReference>
<comment type="caution">
    <text evidence="5">The sequence shown here is derived from an EMBL/GenBank/DDBJ whole genome shotgun (WGS) entry which is preliminary data.</text>
</comment>
<dbReference type="EMBL" id="JAQQPM010000002">
    <property type="protein sequence ID" value="KAK2068208.1"/>
    <property type="molecule type" value="Genomic_DNA"/>
</dbReference>
<dbReference type="PANTHER" id="PTHR13031:SF0">
    <property type="entry name" value="RIBONUCLEASE P PROTEIN SUBUNIT P30"/>
    <property type="match status" value="1"/>
</dbReference>
<feature type="compositionally biased region" description="Basic and acidic residues" evidence="4">
    <location>
        <begin position="293"/>
        <end position="315"/>
    </location>
</feature>
<feature type="region of interest" description="Disordered" evidence="4">
    <location>
        <begin position="284"/>
        <end position="348"/>
    </location>
</feature>
<dbReference type="InterPro" id="IPR002738">
    <property type="entry name" value="RNase_P_p30"/>
</dbReference>
<keyword evidence="3" id="KW-0819">tRNA processing</keyword>
<evidence type="ECO:0000256" key="2">
    <source>
        <dbReference type="ARBA" id="ARBA00007331"/>
    </source>
</evidence>
<protein>
    <submittedName>
        <fullName evidence="5">Uncharacterized protein</fullName>
    </submittedName>
</protein>
<comment type="similarity">
    <text evidence="2">Belongs to the eukaryotic/archaeal RNase P protein component 3 family.</text>
</comment>
<reference evidence="5" key="1">
    <citation type="journal article" date="2023" name="Mol. Plant Microbe Interact.">
        <title>Elucidating the Obligate Nature and Biological Capacity of an Invasive Fungal Corn Pathogen.</title>
        <authorList>
            <person name="MacCready J.S."/>
            <person name="Roggenkamp E.M."/>
            <person name="Gdanetz K."/>
            <person name="Chilvers M.I."/>
        </authorList>
    </citation>
    <scope>NUCLEOTIDE SEQUENCE</scope>
    <source>
        <strain evidence="5">PM02</strain>
    </source>
</reference>
<dbReference type="PANTHER" id="PTHR13031">
    <property type="entry name" value="RIBONUCLEASE P SUBUNIT P30"/>
    <property type="match status" value="1"/>
</dbReference>
<dbReference type="GO" id="GO:0005655">
    <property type="term" value="C:nucleolar ribonuclease P complex"/>
    <property type="evidence" value="ECO:0007669"/>
    <property type="project" value="TreeGrafter"/>
</dbReference>
<dbReference type="GO" id="GO:0003723">
    <property type="term" value="F:RNA binding"/>
    <property type="evidence" value="ECO:0007669"/>
    <property type="project" value="TreeGrafter"/>
</dbReference>
<comment type="subcellular location">
    <subcellularLocation>
        <location evidence="1">Nucleus</location>
    </subcellularLocation>
</comment>
<feature type="compositionally biased region" description="Low complexity" evidence="4">
    <location>
        <begin position="74"/>
        <end position="99"/>
    </location>
</feature>
<gene>
    <name evidence="5" type="ORF">P8C59_002864</name>
</gene>
<organism evidence="5 6">
    <name type="scientific">Phyllachora maydis</name>
    <dbReference type="NCBI Taxonomy" id="1825666"/>
    <lineage>
        <taxon>Eukaryota</taxon>
        <taxon>Fungi</taxon>
        <taxon>Dikarya</taxon>
        <taxon>Ascomycota</taxon>
        <taxon>Pezizomycotina</taxon>
        <taxon>Sordariomycetes</taxon>
        <taxon>Sordariomycetidae</taxon>
        <taxon>Phyllachorales</taxon>
        <taxon>Phyllachoraceae</taxon>
        <taxon>Phyllachora</taxon>
    </lineage>
</organism>
<dbReference type="Gene3D" id="3.20.20.140">
    <property type="entry name" value="Metal-dependent hydrolases"/>
    <property type="match status" value="1"/>
</dbReference>
<dbReference type="GO" id="GO:0008033">
    <property type="term" value="P:tRNA processing"/>
    <property type="evidence" value="ECO:0007669"/>
    <property type="project" value="UniProtKB-KW"/>
</dbReference>
<accession>A0AAD9MBV2</accession>
<dbReference type="AlphaFoldDB" id="A0AAD9MBV2"/>
<name>A0AAD9MBV2_9PEZI</name>
<dbReference type="InterPro" id="IPR016195">
    <property type="entry name" value="Pol/histidinol_Pase-like"/>
</dbReference>
<feature type="compositionally biased region" description="Pro residues" evidence="4">
    <location>
        <begin position="54"/>
        <end position="73"/>
    </location>
</feature>
<feature type="region of interest" description="Disordered" evidence="4">
    <location>
        <begin position="52"/>
        <end position="99"/>
    </location>
</feature>
<sequence>MLYDLNIPWSPKTPQPVLERTLRFAKTLGYDVVALNQLIQAPMPSTIVNAIPQLTPPPASHPQPLRPPSPPPAAGTTAIATTTTTTSSSSSSSSRPAALPTTLRRATVLVVDPGITNYKLAEHARAYDLLAVRPTNDKAFAWACQGQDHAGIVSVDLAAQLGYYFAPRTCMAAVAKGIRFEVAYGQAIGGDGANGGGSARSRAQFISNVLGLLRATKGRGILVSSEARSALGLRAPADVVNLMAVWGLGPEKGLEALGTVPRSVVVNAGIQRRGFRGIVDIVRTAGPGPSAGSRDRIKGKDQQASLDLKRKKDADAGGGYGSGGQQSSLNKRQAKRMKRAAAQQVAAE</sequence>
<evidence type="ECO:0000256" key="4">
    <source>
        <dbReference type="SAM" id="MobiDB-lite"/>
    </source>
</evidence>
<dbReference type="Pfam" id="PF01876">
    <property type="entry name" value="RNase_P_p30"/>
    <property type="match status" value="1"/>
</dbReference>
<dbReference type="Proteomes" id="UP001217918">
    <property type="component" value="Unassembled WGS sequence"/>
</dbReference>
<evidence type="ECO:0000313" key="6">
    <source>
        <dbReference type="Proteomes" id="UP001217918"/>
    </source>
</evidence>
<evidence type="ECO:0000256" key="1">
    <source>
        <dbReference type="ARBA" id="ARBA00004123"/>
    </source>
</evidence>